<dbReference type="AlphaFoldDB" id="A0A6L3SUP2"/>
<protein>
    <submittedName>
        <fullName evidence="1">Uncharacterized protein</fullName>
    </submittedName>
</protein>
<gene>
    <name evidence="1" type="ORF">F6X53_26625</name>
</gene>
<comment type="caution">
    <text evidence="1">The sequence shown here is derived from an EMBL/GenBank/DDBJ whole genome shotgun (WGS) entry which is preliminary data.</text>
</comment>
<organism evidence="1 2">
    <name type="scientific">Methylobacterium soli</name>
    <dbReference type="NCBI Taxonomy" id="553447"/>
    <lineage>
        <taxon>Bacteria</taxon>
        <taxon>Pseudomonadati</taxon>
        <taxon>Pseudomonadota</taxon>
        <taxon>Alphaproteobacteria</taxon>
        <taxon>Hyphomicrobiales</taxon>
        <taxon>Methylobacteriaceae</taxon>
        <taxon>Methylobacterium</taxon>
    </lineage>
</organism>
<dbReference type="EMBL" id="VZZK01000040">
    <property type="protein sequence ID" value="KAB1073845.1"/>
    <property type="molecule type" value="Genomic_DNA"/>
</dbReference>
<dbReference type="RefSeq" id="WP_151004051.1">
    <property type="nucleotide sequence ID" value="NZ_BPQY01000764.1"/>
</dbReference>
<reference evidence="1 2" key="1">
    <citation type="submission" date="2019-09" db="EMBL/GenBank/DDBJ databases">
        <title>YIM 48816 draft genome.</title>
        <authorList>
            <person name="Jiang L."/>
        </authorList>
    </citation>
    <scope>NUCLEOTIDE SEQUENCE [LARGE SCALE GENOMIC DNA]</scope>
    <source>
        <strain evidence="1 2">YIM 48816</strain>
    </source>
</reference>
<sequence length="86" mass="9816">MNNLSPHCEAAAAVVWDKDKQRINLSFSHPLSSLDLIHFLMDLRRDALRLLNGAAERLCPEFWSLVEEDLLDEEFKAPEPSVEIVV</sequence>
<name>A0A6L3SUP2_9HYPH</name>
<evidence type="ECO:0000313" key="2">
    <source>
        <dbReference type="Proteomes" id="UP000474159"/>
    </source>
</evidence>
<evidence type="ECO:0000313" key="1">
    <source>
        <dbReference type="EMBL" id="KAB1073845.1"/>
    </source>
</evidence>
<proteinExistence type="predicted"/>
<dbReference type="Proteomes" id="UP000474159">
    <property type="component" value="Unassembled WGS sequence"/>
</dbReference>
<keyword evidence="2" id="KW-1185">Reference proteome</keyword>
<accession>A0A6L3SUP2</accession>